<keyword evidence="1" id="KW-0732">Signal</keyword>
<evidence type="ECO:0000313" key="3">
    <source>
        <dbReference type="Proteomes" id="UP000578697"/>
    </source>
</evidence>
<evidence type="ECO:0000313" key="2">
    <source>
        <dbReference type="EMBL" id="MBB5219990.1"/>
    </source>
</evidence>
<protein>
    <recommendedName>
        <fullName evidence="4">Lipoprotein</fullName>
    </recommendedName>
</protein>
<gene>
    <name evidence="2" type="ORF">HNP77_002380</name>
</gene>
<organism evidence="2 3">
    <name type="scientific">Treponema rectale</name>
    <dbReference type="NCBI Taxonomy" id="744512"/>
    <lineage>
        <taxon>Bacteria</taxon>
        <taxon>Pseudomonadati</taxon>
        <taxon>Spirochaetota</taxon>
        <taxon>Spirochaetia</taxon>
        <taxon>Spirochaetales</taxon>
        <taxon>Treponemataceae</taxon>
        <taxon>Treponema</taxon>
    </lineage>
</organism>
<dbReference type="AlphaFoldDB" id="A0A840SGX2"/>
<comment type="caution">
    <text evidence="2">The sequence shown here is derived from an EMBL/GenBank/DDBJ whole genome shotgun (WGS) entry which is preliminary data.</text>
</comment>
<keyword evidence="3" id="KW-1185">Reference proteome</keyword>
<dbReference type="RefSeq" id="WP_184653642.1">
    <property type="nucleotide sequence ID" value="NZ_JACHFR010000005.1"/>
</dbReference>
<dbReference type="EMBL" id="JACHFR010000005">
    <property type="protein sequence ID" value="MBB5219990.1"/>
    <property type="molecule type" value="Genomic_DNA"/>
</dbReference>
<proteinExistence type="predicted"/>
<accession>A0A840SGX2</accession>
<dbReference type="PROSITE" id="PS51257">
    <property type="entry name" value="PROKAR_LIPOPROTEIN"/>
    <property type="match status" value="1"/>
</dbReference>
<name>A0A840SGX2_9SPIR</name>
<feature type="signal peptide" evidence="1">
    <location>
        <begin position="1"/>
        <end position="28"/>
    </location>
</feature>
<evidence type="ECO:0000256" key="1">
    <source>
        <dbReference type="SAM" id="SignalP"/>
    </source>
</evidence>
<sequence>MKHFKFSRRAIFKGLLAVLCLTFFSACDSDSSDPEDNNETSYLQPAVLNDTAWFTDDVRIDFLEVSDELYLNYLPDGLNTSRWIKLVPKENTSFDAEIVWSADIREIGKNFSVEIGLKNGLLCIQSDEISLSSLSCYEGVSASSFDSSKVAALETDYLRNFDGSYTLDSTGIALNVGAKINLHKDDLHYWNANVLNAVYDEEKAEYDFLLAHSSQKDASGSIDPGITGEEPFISEQGLFWSHMTLTAKPGSIWEIAWSSDWKNSPYEALNAELNMKDTFTGPATSKIKYSYKFYFGNPSKDENGWCIVEKGELIYSVEFESDLPVNKSWKEIYEENQIESKINLPENMIPDYWWYSTNSITSIEDSFVYKLNDSYKPSLESYEFYLSVKEKPAQASVYTRPGKFYSKDKGYLEITETTIQWNESIYEIVDGASWTLWNDDETNPNREAYLVKKDGQNYLCSVWYYINKPDGTKNYVNFELPLESFLTECPAVYDYQSDDCKTGKSQKNLISKDSSFWCEIVKGNENSLFITGEGDSIDVKSGNDSFTAVFREKGNGKSLSMPAGDGRMEMEVNDYLWLSDDRTPGKVSYPVKDFYELQLADVEYMGWCMSFTKGTWDYDEEEDEYSDTYSIIGNYVISAKDAESILRHFTAE</sequence>
<reference evidence="2 3" key="1">
    <citation type="submission" date="2020-08" db="EMBL/GenBank/DDBJ databases">
        <title>Genomic Encyclopedia of Type Strains, Phase IV (KMG-IV): sequencing the most valuable type-strain genomes for metagenomic binning, comparative biology and taxonomic classification.</title>
        <authorList>
            <person name="Goeker M."/>
        </authorList>
    </citation>
    <scope>NUCLEOTIDE SEQUENCE [LARGE SCALE GENOMIC DNA]</scope>
    <source>
        <strain evidence="2 3">DSM 103679</strain>
    </source>
</reference>
<feature type="chain" id="PRO_5032784903" description="Lipoprotein" evidence="1">
    <location>
        <begin position="29"/>
        <end position="652"/>
    </location>
</feature>
<dbReference type="Proteomes" id="UP000578697">
    <property type="component" value="Unassembled WGS sequence"/>
</dbReference>
<evidence type="ECO:0008006" key="4">
    <source>
        <dbReference type="Google" id="ProtNLM"/>
    </source>
</evidence>